<dbReference type="OrthoDB" id="10578221at2759"/>
<dbReference type="Proteomes" id="UP000188318">
    <property type="component" value="Unassembled WGS sequence"/>
</dbReference>
<keyword evidence="2" id="KW-1185">Reference proteome</keyword>
<evidence type="ECO:0000313" key="1">
    <source>
        <dbReference type="EMBL" id="OOF99839.1"/>
    </source>
</evidence>
<gene>
    <name evidence="1" type="ORF">ASPCADRAFT_203663</name>
</gene>
<proteinExistence type="predicted"/>
<evidence type="ECO:0000313" key="2">
    <source>
        <dbReference type="Proteomes" id="UP000188318"/>
    </source>
</evidence>
<name>A0A1R3RZB5_ASPC5</name>
<protein>
    <submittedName>
        <fullName evidence="1">Uncharacterized protein</fullName>
    </submittedName>
</protein>
<dbReference type="EMBL" id="KV907494">
    <property type="protein sequence ID" value="OOF99839.1"/>
    <property type="molecule type" value="Genomic_DNA"/>
</dbReference>
<accession>A0A1R3RZB5</accession>
<reference evidence="2" key="1">
    <citation type="journal article" date="2017" name="Genome Biol.">
        <title>Comparative genomics reveals high biological diversity and specific adaptations in the industrially and medically important fungal genus Aspergillus.</title>
        <authorList>
            <person name="de Vries R.P."/>
            <person name="Riley R."/>
            <person name="Wiebenga A."/>
            <person name="Aguilar-Osorio G."/>
            <person name="Amillis S."/>
            <person name="Uchima C.A."/>
            <person name="Anderluh G."/>
            <person name="Asadollahi M."/>
            <person name="Askin M."/>
            <person name="Barry K."/>
            <person name="Battaglia E."/>
            <person name="Bayram O."/>
            <person name="Benocci T."/>
            <person name="Braus-Stromeyer S.A."/>
            <person name="Caldana C."/>
            <person name="Canovas D."/>
            <person name="Cerqueira G.C."/>
            <person name="Chen F."/>
            <person name="Chen W."/>
            <person name="Choi C."/>
            <person name="Clum A."/>
            <person name="Dos Santos R.A."/>
            <person name="Damasio A.R."/>
            <person name="Diallinas G."/>
            <person name="Emri T."/>
            <person name="Fekete E."/>
            <person name="Flipphi M."/>
            <person name="Freyberg S."/>
            <person name="Gallo A."/>
            <person name="Gournas C."/>
            <person name="Habgood R."/>
            <person name="Hainaut M."/>
            <person name="Harispe M.L."/>
            <person name="Henrissat B."/>
            <person name="Hilden K.S."/>
            <person name="Hope R."/>
            <person name="Hossain A."/>
            <person name="Karabika E."/>
            <person name="Karaffa L."/>
            <person name="Karanyi Z."/>
            <person name="Krasevec N."/>
            <person name="Kuo A."/>
            <person name="Kusch H."/>
            <person name="LaButti K."/>
            <person name="Lagendijk E.L."/>
            <person name="Lapidus A."/>
            <person name="Levasseur A."/>
            <person name="Lindquist E."/>
            <person name="Lipzen A."/>
            <person name="Logrieco A.F."/>
            <person name="MacCabe A."/>
            <person name="Maekelae M.R."/>
            <person name="Malavazi I."/>
            <person name="Melin P."/>
            <person name="Meyer V."/>
            <person name="Mielnichuk N."/>
            <person name="Miskei M."/>
            <person name="Molnar A.P."/>
            <person name="Mule G."/>
            <person name="Ngan C.Y."/>
            <person name="Orejas M."/>
            <person name="Orosz E."/>
            <person name="Ouedraogo J.P."/>
            <person name="Overkamp K.M."/>
            <person name="Park H.-S."/>
            <person name="Perrone G."/>
            <person name="Piumi F."/>
            <person name="Punt P.J."/>
            <person name="Ram A.F."/>
            <person name="Ramon A."/>
            <person name="Rauscher S."/>
            <person name="Record E."/>
            <person name="Riano-Pachon D.M."/>
            <person name="Robert V."/>
            <person name="Roehrig J."/>
            <person name="Ruller R."/>
            <person name="Salamov A."/>
            <person name="Salih N.S."/>
            <person name="Samson R.A."/>
            <person name="Sandor E."/>
            <person name="Sanguinetti M."/>
            <person name="Schuetze T."/>
            <person name="Sepcic K."/>
            <person name="Shelest E."/>
            <person name="Sherlock G."/>
            <person name="Sophianopoulou V."/>
            <person name="Squina F.M."/>
            <person name="Sun H."/>
            <person name="Susca A."/>
            <person name="Todd R.B."/>
            <person name="Tsang A."/>
            <person name="Unkles S.E."/>
            <person name="van de Wiele N."/>
            <person name="van Rossen-Uffink D."/>
            <person name="Oliveira J.V."/>
            <person name="Vesth T.C."/>
            <person name="Visser J."/>
            <person name="Yu J.-H."/>
            <person name="Zhou M."/>
            <person name="Andersen M.R."/>
            <person name="Archer D.B."/>
            <person name="Baker S.E."/>
            <person name="Benoit I."/>
            <person name="Brakhage A.A."/>
            <person name="Braus G.H."/>
            <person name="Fischer R."/>
            <person name="Frisvad J.C."/>
            <person name="Goldman G.H."/>
            <person name="Houbraken J."/>
            <person name="Oakley B."/>
            <person name="Pocsi I."/>
            <person name="Scazzocchio C."/>
            <person name="Seiboth B."/>
            <person name="vanKuyk P.A."/>
            <person name="Wortman J."/>
            <person name="Dyer P.S."/>
            <person name="Grigoriev I.V."/>
        </authorList>
    </citation>
    <scope>NUCLEOTIDE SEQUENCE [LARGE SCALE GENOMIC DNA]</scope>
    <source>
        <strain evidence="2">ITEM 5010</strain>
    </source>
</reference>
<dbReference type="AlphaFoldDB" id="A0A1R3RZB5"/>
<sequence>MPTHLCRISHPRMISEQSIASSLLFNQMGTAATLDANSVGWRLRDYLPSSLDSLNMISKGH</sequence>
<organism evidence="1 2">
    <name type="scientific">Aspergillus carbonarius (strain ITEM 5010)</name>
    <dbReference type="NCBI Taxonomy" id="602072"/>
    <lineage>
        <taxon>Eukaryota</taxon>
        <taxon>Fungi</taxon>
        <taxon>Dikarya</taxon>
        <taxon>Ascomycota</taxon>
        <taxon>Pezizomycotina</taxon>
        <taxon>Eurotiomycetes</taxon>
        <taxon>Eurotiomycetidae</taxon>
        <taxon>Eurotiales</taxon>
        <taxon>Aspergillaceae</taxon>
        <taxon>Aspergillus</taxon>
        <taxon>Aspergillus subgen. Circumdati</taxon>
    </lineage>
</organism>
<dbReference type="VEuPathDB" id="FungiDB:ASPCADRAFT_203663"/>